<dbReference type="Pfam" id="PF00787">
    <property type="entry name" value="PX"/>
    <property type="match status" value="1"/>
</dbReference>
<feature type="coiled-coil region" evidence="1">
    <location>
        <begin position="506"/>
        <end position="533"/>
    </location>
</feature>
<organism evidence="4 5">
    <name type="scientific">Apatococcus lobatus</name>
    <dbReference type="NCBI Taxonomy" id="904363"/>
    <lineage>
        <taxon>Eukaryota</taxon>
        <taxon>Viridiplantae</taxon>
        <taxon>Chlorophyta</taxon>
        <taxon>core chlorophytes</taxon>
        <taxon>Trebouxiophyceae</taxon>
        <taxon>Chlorellales</taxon>
        <taxon>Chlorellaceae</taxon>
        <taxon>Apatococcus</taxon>
    </lineage>
</organism>
<dbReference type="PANTHER" id="PTHR46757">
    <property type="entry name" value="SORTING NEXIN-RELATED"/>
    <property type="match status" value="1"/>
</dbReference>
<evidence type="ECO:0000313" key="5">
    <source>
        <dbReference type="Proteomes" id="UP001438707"/>
    </source>
</evidence>
<feature type="region of interest" description="Disordered" evidence="2">
    <location>
        <begin position="1"/>
        <end position="134"/>
    </location>
</feature>
<feature type="coiled-coil region" evidence="1">
    <location>
        <begin position="324"/>
        <end position="358"/>
    </location>
</feature>
<dbReference type="InterPro" id="IPR027267">
    <property type="entry name" value="AH/BAR_dom_sf"/>
</dbReference>
<evidence type="ECO:0000259" key="3">
    <source>
        <dbReference type="PROSITE" id="PS50195"/>
    </source>
</evidence>
<feature type="compositionally biased region" description="Polar residues" evidence="2">
    <location>
        <begin position="81"/>
        <end position="91"/>
    </location>
</feature>
<dbReference type="GO" id="GO:0005768">
    <property type="term" value="C:endosome"/>
    <property type="evidence" value="ECO:0007669"/>
    <property type="project" value="UniProtKB-ARBA"/>
</dbReference>
<dbReference type="EMBL" id="JALJOS010000003">
    <property type="protein sequence ID" value="KAK9841697.1"/>
    <property type="molecule type" value="Genomic_DNA"/>
</dbReference>
<reference evidence="4 5" key="1">
    <citation type="journal article" date="2024" name="Nat. Commun.">
        <title>Phylogenomics reveals the evolutionary origins of lichenization in chlorophyte algae.</title>
        <authorList>
            <person name="Puginier C."/>
            <person name="Libourel C."/>
            <person name="Otte J."/>
            <person name="Skaloud P."/>
            <person name="Haon M."/>
            <person name="Grisel S."/>
            <person name="Petersen M."/>
            <person name="Berrin J.G."/>
            <person name="Delaux P.M."/>
            <person name="Dal Grande F."/>
            <person name="Keller J."/>
        </authorList>
    </citation>
    <scope>NUCLEOTIDE SEQUENCE [LARGE SCALE GENOMIC DNA]</scope>
    <source>
        <strain evidence="4 5">SAG 2145</strain>
    </source>
</reference>
<dbReference type="AlphaFoldDB" id="A0AAW1S7S4"/>
<dbReference type="Gene3D" id="1.20.1270.60">
    <property type="entry name" value="Arfaptin homology (AH) domain/BAR domain"/>
    <property type="match status" value="1"/>
</dbReference>
<feature type="compositionally biased region" description="Polar residues" evidence="2">
    <location>
        <begin position="32"/>
        <end position="48"/>
    </location>
</feature>
<dbReference type="GO" id="GO:0035091">
    <property type="term" value="F:phosphatidylinositol binding"/>
    <property type="evidence" value="ECO:0007669"/>
    <property type="project" value="InterPro"/>
</dbReference>
<dbReference type="Gene3D" id="3.30.1520.10">
    <property type="entry name" value="Phox-like domain"/>
    <property type="match status" value="1"/>
</dbReference>
<keyword evidence="1" id="KW-0175">Coiled coil</keyword>
<protein>
    <recommendedName>
        <fullName evidence="3">PX domain-containing protein</fullName>
    </recommendedName>
</protein>
<dbReference type="InterPro" id="IPR036871">
    <property type="entry name" value="PX_dom_sf"/>
</dbReference>
<evidence type="ECO:0000256" key="1">
    <source>
        <dbReference type="SAM" id="Coils"/>
    </source>
</evidence>
<feature type="compositionally biased region" description="Basic and acidic residues" evidence="2">
    <location>
        <begin position="62"/>
        <end position="72"/>
    </location>
</feature>
<dbReference type="InterPro" id="IPR001683">
    <property type="entry name" value="PX_dom"/>
</dbReference>
<proteinExistence type="predicted"/>
<keyword evidence="5" id="KW-1185">Reference proteome</keyword>
<dbReference type="PROSITE" id="PS50195">
    <property type="entry name" value="PX"/>
    <property type="match status" value="1"/>
</dbReference>
<evidence type="ECO:0000256" key="2">
    <source>
        <dbReference type="SAM" id="MobiDB-lite"/>
    </source>
</evidence>
<dbReference type="InterPro" id="IPR044279">
    <property type="entry name" value="SNX2A/B"/>
</dbReference>
<dbReference type="SMART" id="SM00312">
    <property type="entry name" value="PX"/>
    <property type="match status" value="1"/>
</dbReference>
<dbReference type="SUPFAM" id="SSF64268">
    <property type="entry name" value="PX domain"/>
    <property type="match status" value="1"/>
</dbReference>
<dbReference type="Proteomes" id="UP001438707">
    <property type="component" value="Unassembled WGS sequence"/>
</dbReference>
<gene>
    <name evidence="4" type="ORF">WJX74_010297</name>
</gene>
<dbReference type="Pfam" id="PF09325">
    <property type="entry name" value="Vps5"/>
    <property type="match status" value="1"/>
</dbReference>
<sequence length="586" mass="64704">MEPTKADTDPLSSLAFASSLEDELEEEVPLQGETQHARTSQGQAASSHQQDDYFGLPPHRSAQHEEPSRDHAVASYGQLLSGGSTWNSGFGRSQVEPHEPMGSQHVPTGAAGPGSPAPSSSSRAAATQGSLHVSVTDPVQREENGMLPGVMGKYMSYSVRTKTNRPNFRQQDFAVRRRFRDFVALHDLLKSTHRGFFIPPRPEKNTMEGQRAQPEFIELRRMALQRYLHQLAAHPVIGLSEVFRAFLEADEPLLSSLQWTQLTPVQHTFMEGMARLPRQLLGSESAIPNPSDAARSTRHTGDLLRRFKELRLDVRQEYQEQPALTQAEIDLRNERMLVEELQEKLANASRKAEKLVSSMEDLGNVFGDLGLSLIQTGLYEAATADQVGQYSDTGAAAKIIAADCKRVGQAAVNGRRLATTGAQAAAKAVPNATPPATIQTSMALSPLHDQLGIVPAVLKALKEREVALLTVHSLQRDMVMKQRARQSLVDDGQKVFGGDKGKERKVQGLQNDMATLEQSTSAAEQEYDKVMDRNHQELVRWKAGRAEAFTTMLDNIAKVEVGYHERMHKLWEIAASGFDDRRKQAG</sequence>
<accession>A0AAW1S7S4</accession>
<name>A0AAW1S7S4_9CHLO</name>
<dbReference type="PANTHER" id="PTHR46757:SF2">
    <property type="entry name" value="OS05G0346100 PROTEIN"/>
    <property type="match status" value="1"/>
</dbReference>
<evidence type="ECO:0000313" key="4">
    <source>
        <dbReference type="EMBL" id="KAK9841697.1"/>
    </source>
</evidence>
<comment type="caution">
    <text evidence="4">The sequence shown here is derived from an EMBL/GenBank/DDBJ whole genome shotgun (WGS) entry which is preliminary data.</text>
</comment>
<feature type="domain" description="PX" evidence="3">
    <location>
        <begin position="135"/>
        <end position="253"/>
    </location>
</feature>
<feature type="compositionally biased region" description="Low complexity" evidence="2">
    <location>
        <begin position="109"/>
        <end position="126"/>
    </location>
</feature>
<dbReference type="InterPro" id="IPR015404">
    <property type="entry name" value="Vps5_C"/>
</dbReference>